<accession>A0ABT0FJ89</accession>
<keyword evidence="2" id="KW-1185">Reference proteome</keyword>
<dbReference type="GO" id="GO:0016301">
    <property type="term" value="F:kinase activity"/>
    <property type="evidence" value="ECO:0007669"/>
    <property type="project" value="UniProtKB-KW"/>
</dbReference>
<keyword evidence="1" id="KW-0418">Kinase</keyword>
<dbReference type="Pfam" id="PF02595">
    <property type="entry name" value="Gly_kinase"/>
    <property type="match status" value="1"/>
</dbReference>
<sequence length="45" mass="4341">MGIEATGVPGAGAAGGVGYAGLTILRGTLRSGIGLLLDLVGDWLT</sequence>
<dbReference type="InterPro" id="IPR036129">
    <property type="entry name" value="Glycerate_kinase_sf"/>
</dbReference>
<dbReference type="Proteomes" id="UP001317259">
    <property type="component" value="Unassembled WGS sequence"/>
</dbReference>
<evidence type="ECO:0000313" key="1">
    <source>
        <dbReference type="EMBL" id="MCK2212382.1"/>
    </source>
</evidence>
<comment type="caution">
    <text evidence="1">The sequence shown here is derived from an EMBL/GenBank/DDBJ whole genome shotgun (WGS) entry which is preliminary data.</text>
</comment>
<proteinExistence type="predicted"/>
<dbReference type="InterPro" id="IPR018193">
    <property type="entry name" value="Glyc_kinase_flavodox-like_fold"/>
</dbReference>
<organism evidence="1 2">
    <name type="scientific">Actinomadura luzonensis</name>
    <dbReference type="NCBI Taxonomy" id="2805427"/>
    <lineage>
        <taxon>Bacteria</taxon>
        <taxon>Bacillati</taxon>
        <taxon>Actinomycetota</taxon>
        <taxon>Actinomycetes</taxon>
        <taxon>Streptosporangiales</taxon>
        <taxon>Thermomonosporaceae</taxon>
        <taxon>Actinomadura</taxon>
    </lineage>
</organism>
<reference evidence="1 2" key="1">
    <citation type="submission" date="2022-04" db="EMBL/GenBank/DDBJ databases">
        <title>Genome draft of Actinomadura sp. ATCC 31491.</title>
        <authorList>
            <person name="Shi X."/>
            <person name="Du Y."/>
        </authorList>
    </citation>
    <scope>NUCLEOTIDE SEQUENCE [LARGE SCALE GENOMIC DNA]</scope>
    <source>
        <strain evidence="1 2">ATCC 31491</strain>
    </source>
</reference>
<dbReference type="Gene3D" id="3.90.1510.10">
    <property type="entry name" value="Glycerate kinase, domain 2"/>
    <property type="match status" value="1"/>
</dbReference>
<keyword evidence="1" id="KW-0808">Transferase</keyword>
<evidence type="ECO:0000313" key="2">
    <source>
        <dbReference type="Proteomes" id="UP001317259"/>
    </source>
</evidence>
<dbReference type="EMBL" id="JAKRKC020000001">
    <property type="protein sequence ID" value="MCK2212382.1"/>
    <property type="molecule type" value="Genomic_DNA"/>
</dbReference>
<gene>
    <name evidence="1" type="ORF">MF672_000995</name>
</gene>
<dbReference type="SUPFAM" id="SSF110738">
    <property type="entry name" value="Glycerate kinase I"/>
    <property type="match status" value="1"/>
</dbReference>
<name>A0ABT0FJ89_9ACTN</name>
<dbReference type="InterPro" id="IPR004381">
    <property type="entry name" value="Glycerate_kinase"/>
</dbReference>
<protein>
    <submittedName>
        <fullName evidence="1">Glycerate kinase</fullName>
    </submittedName>
</protein>